<dbReference type="STRING" id="411473.RUMCAL_00460"/>
<dbReference type="EMBL" id="AWVF01000037">
    <property type="protein sequence ID" value="ERJ97187.1"/>
    <property type="molecule type" value="Genomic_DNA"/>
</dbReference>
<evidence type="ECO:0000313" key="1">
    <source>
        <dbReference type="EMBL" id="ERJ97187.1"/>
    </source>
</evidence>
<proteinExistence type="predicted"/>
<keyword evidence="2" id="KW-1185">Reference proteome</keyword>
<organism evidence="1 2">
    <name type="scientific">Ruminococcus callidus ATCC 27760</name>
    <dbReference type="NCBI Taxonomy" id="411473"/>
    <lineage>
        <taxon>Bacteria</taxon>
        <taxon>Bacillati</taxon>
        <taxon>Bacillota</taxon>
        <taxon>Clostridia</taxon>
        <taxon>Eubacteriales</taxon>
        <taxon>Oscillospiraceae</taxon>
        <taxon>Ruminococcus</taxon>
    </lineage>
</organism>
<accession>U2KY23</accession>
<gene>
    <name evidence="1" type="ORF">RUMCAL_00460</name>
</gene>
<dbReference type="HOGENOM" id="CLU_3193407_0_0_9"/>
<dbReference type="Proteomes" id="UP000016662">
    <property type="component" value="Unassembled WGS sequence"/>
</dbReference>
<feature type="non-terminal residue" evidence="1">
    <location>
        <position position="46"/>
    </location>
</feature>
<evidence type="ECO:0000313" key="2">
    <source>
        <dbReference type="Proteomes" id="UP000016662"/>
    </source>
</evidence>
<name>U2KY23_9FIRM</name>
<reference evidence="1 2" key="1">
    <citation type="submission" date="2013-07" db="EMBL/GenBank/DDBJ databases">
        <authorList>
            <person name="Weinstock G."/>
            <person name="Sodergren E."/>
            <person name="Wylie T."/>
            <person name="Fulton L."/>
            <person name="Fulton R."/>
            <person name="Fronick C."/>
            <person name="O'Laughlin M."/>
            <person name="Godfrey J."/>
            <person name="Miner T."/>
            <person name="Herter B."/>
            <person name="Appelbaum E."/>
            <person name="Cordes M."/>
            <person name="Lek S."/>
            <person name="Wollam A."/>
            <person name="Pepin K.H."/>
            <person name="Palsikar V.B."/>
            <person name="Mitreva M."/>
            <person name="Wilson R.K."/>
        </authorList>
    </citation>
    <scope>NUCLEOTIDE SEQUENCE [LARGE SCALE GENOMIC DNA]</scope>
    <source>
        <strain evidence="1 2">ATCC 27760</strain>
    </source>
</reference>
<sequence length="46" mass="5523">MSKIAFESSKTVAVSKRYKNNQLFTKETTGYFYKLRRSEYLMYSRA</sequence>
<comment type="caution">
    <text evidence="1">The sequence shown here is derived from an EMBL/GenBank/DDBJ whole genome shotgun (WGS) entry which is preliminary data.</text>
</comment>
<dbReference type="AlphaFoldDB" id="U2KY23"/>
<protein>
    <submittedName>
        <fullName evidence="1">Uncharacterized protein</fullName>
    </submittedName>
</protein>